<evidence type="ECO:0000256" key="1">
    <source>
        <dbReference type="SAM" id="MobiDB-lite"/>
    </source>
</evidence>
<dbReference type="Proteomes" id="UP001163846">
    <property type="component" value="Unassembled WGS sequence"/>
</dbReference>
<feature type="region of interest" description="Disordered" evidence="1">
    <location>
        <begin position="235"/>
        <end position="259"/>
    </location>
</feature>
<accession>A0AA38PF67</accession>
<evidence type="ECO:0000256" key="2">
    <source>
        <dbReference type="SAM" id="SignalP"/>
    </source>
</evidence>
<proteinExistence type="predicted"/>
<organism evidence="3 4">
    <name type="scientific">Lentinula raphanica</name>
    <dbReference type="NCBI Taxonomy" id="153919"/>
    <lineage>
        <taxon>Eukaryota</taxon>
        <taxon>Fungi</taxon>
        <taxon>Dikarya</taxon>
        <taxon>Basidiomycota</taxon>
        <taxon>Agaricomycotina</taxon>
        <taxon>Agaricomycetes</taxon>
        <taxon>Agaricomycetidae</taxon>
        <taxon>Agaricales</taxon>
        <taxon>Marasmiineae</taxon>
        <taxon>Omphalotaceae</taxon>
        <taxon>Lentinula</taxon>
    </lineage>
</organism>
<comment type="caution">
    <text evidence="3">The sequence shown here is derived from an EMBL/GenBank/DDBJ whole genome shotgun (WGS) entry which is preliminary data.</text>
</comment>
<feature type="chain" id="PRO_5041457536" evidence="2">
    <location>
        <begin position="20"/>
        <end position="289"/>
    </location>
</feature>
<feature type="signal peptide" evidence="2">
    <location>
        <begin position="1"/>
        <end position="19"/>
    </location>
</feature>
<keyword evidence="2" id="KW-0732">Signal</keyword>
<evidence type="ECO:0000313" key="3">
    <source>
        <dbReference type="EMBL" id="KAJ3841788.1"/>
    </source>
</evidence>
<dbReference type="AlphaFoldDB" id="A0AA38PF67"/>
<sequence length="289" mass="31695">MRPSVLLSLAALLLSSTMAMPLDARTLTEDLEECGPATTVEARELLEGILERRTPKAAQSAAVAFIKYMQTNSAKLTKAPVFWTGKYGRKGAKQAADVLKTKTEVVGSHGGFTVFDVLKEANIPTTETAKWKPDPDWRAVCGAFAEYAQPADKKAHFVYGPKYDKQHNIWADDEWPALEKNSAVAEVLTYEMNVDGKSWTEKGEIKASHKGSPIHSANNSPHASDVDFDIGKTIDHQSGVGTRSFKNVPNNGGSDTKSSNVVGDARPFIKANVVFERINDVYWTIENYC</sequence>
<keyword evidence="4" id="KW-1185">Reference proteome</keyword>
<reference evidence="3" key="1">
    <citation type="submission" date="2022-08" db="EMBL/GenBank/DDBJ databases">
        <authorList>
            <consortium name="DOE Joint Genome Institute"/>
            <person name="Min B."/>
            <person name="Riley R."/>
            <person name="Sierra-Patev S."/>
            <person name="Naranjo-Ortiz M."/>
            <person name="Looney B."/>
            <person name="Konkel Z."/>
            <person name="Slot J.C."/>
            <person name="Sakamoto Y."/>
            <person name="Steenwyk J.L."/>
            <person name="Rokas A."/>
            <person name="Carro J."/>
            <person name="Camarero S."/>
            <person name="Ferreira P."/>
            <person name="Molpeceres G."/>
            <person name="Ruiz-Duenas F.J."/>
            <person name="Serrano A."/>
            <person name="Henrissat B."/>
            <person name="Drula E."/>
            <person name="Hughes K.W."/>
            <person name="Mata J.L."/>
            <person name="Ishikawa N.K."/>
            <person name="Vargas-Isla R."/>
            <person name="Ushijima S."/>
            <person name="Smith C.A."/>
            <person name="Ahrendt S."/>
            <person name="Andreopoulos W."/>
            <person name="He G."/>
            <person name="Labutti K."/>
            <person name="Lipzen A."/>
            <person name="Ng V."/>
            <person name="Sandor L."/>
            <person name="Barry K."/>
            <person name="Martinez A.T."/>
            <person name="Xiao Y."/>
            <person name="Gibbons J.G."/>
            <person name="Terashima K."/>
            <person name="Hibbett D.S."/>
            <person name="Grigoriev I.V."/>
        </authorList>
    </citation>
    <scope>NUCLEOTIDE SEQUENCE</scope>
    <source>
        <strain evidence="3">TFB9207</strain>
    </source>
</reference>
<evidence type="ECO:0000313" key="4">
    <source>
        <dbReference type="Proteomes" id="UP001163846"/>
    </source>
</evidence>
<protein>
    <submittedName>
        <fullName evidence="3">Uncharacterized protein</fullName>
    </submittedName>
</protein>
<name>A0AA38PF67_9AGAR</name>
<dbReference type="EMBL" id="MU806028">
    <property type="protein sequence ID" value="KAJ3841788.1"/>
    <property type="molecule type" value="Genomic_DNA"/>
</dbReference>
<feature type="compositionally biased region" description="Polar residues" evidence="1">
    <location>
        <begin position="239"/>
        <end position="259"/>
    </location>
</feature>
<gene>
    <name evidence="3" type="ORF">F5878DRAFT_639373</name>
</gene>